<dbReference type="AlphaFoldDB" id="A0A0D5CJ47"/>
<gene>
    <name evidence="2" type="ORF">VO01_09455</name>
</gene>
<dbReference type="Proteomes" id="UP000032604">
    <property type="component" value="Chromosome"/>
</dbReference>
<dbReference type="KEGG" id="cmh:VO01_09455"/>
<dbReference type="EMBL" id="CP011043">
    <property type="protein sequence ID" value="AJW79319.1"/>
    <property type="molecule type" value="Genomic_DNA"/>
</dbReference>
<organism evidence="2 3">
    <name type="scientific">Clavibacter michiganensis subsp. insidiosus</name>
    <dbReference type="NCBI Taxonomy" id="33014"/>
    <lineage>
        <taxon>Bacteria</taxon>
        <taxon>Bacillati</taxon>
        <taxon>Actinomycetota</taxon>
        <taxon>Actinomycetes</taxon>
        <taxon>Micrococcales</taxon>
        <taxon>Microbacteriaceae</taxon>
        <taxon>Clavibacter</taxon>
    </lineage>
</organism>
<evidence type="ECO:0000313" key="2">
    <source>
        <dbReference type="EMBL" id="AJW79319.1"/>
    </source>
</evidence>
<dbReference type="PROSITE" id="PS51257">
    <property type="entry name" value="PROKAR_LIPOPROTEIN"/>
    <property type="match status" value="1"/>
</dbReference>
<name>A0A0D5CJ47_9MICO</name>
<evidence type="ECO:0008006" key="4">
    <source>
        <dbReference type="Google" id="ProtNLM"/>
    </source>
</evidence>
<keyword evidence="1" id="KW-0732">Signal</keyword>
<proteinExistence type="predicted"/>
<dbReference type="PATRIC" id="fig|33014.5.peg.1951"/>
<dbReference type="HOGENOM" id="CLU_110612_0_0_11"/>
<evidence type="ECO:0000313" key="3">
    <source>
        <dbReference type="Proteomes" id="UP000032604"/>
    </source>
</evidence>
<feature type="chain" id="PRO_5002291978" description="Lipoprotein" evidence="1">
    <location>
        <begin position="38"/>
        <end position="186"/>
    </location>
</feature>
<sequence length="186" mass="19770">MHERPRVPLRRRGGAAAASLAVLVPCLLLTGCGAAPAPEPTPAPAPSLTQEQQDDEAFHDVLTRYVDLDANTDTEDNLAQLLTGSVLAGEKAGLADERQKGVRTSGKDVMSGFQVTDRGLDPAGAEYMTAQVCLDVSGSRLIDSTGADITPVRDPRLSLQVKAIRSQDALWRISDIVRNEDVHACG</sequence>
<reference evidence="2 3" key="1">
    <citation type="journal article" date="2015" name="Genome Announc.">
        <title>Complete Genome Sequence of Clavibacter michiganensis subsp. insidiosus R1-1 Using PacBio Single-Molecule Real-Time Technology.</title>
        <authorList>
            <person name="Lu Y."/>
            <person name="Samac D.A."/>
            <person name="Glazebrook J."/>
            <person name="Ishimaru C.A."/>
        </authorList>
    </citation>
    <scope>NUCLEOTIDE SEQUENCE [LARGE SCALE GENOMIC DNA]</scope>
    <source>
        <strain evidence="2 3">R1-1</strain>
    </source>
</reference>
<protein>
    <recommendedName>
        <fullName evidence="4">Lipoprotein</fullName>
    </recommendedName>
</protein>
<evidence type="ECO:0000256" key="1">
    <source>
        <dbReference type="SAM" id="SignalP"/>
    </source>
</evidence>
<feature type="signal peptide" evidence="1">
    <location>
        <begin position="1"/>
        <end position="37"/>
    </location>
</feature>
<accession>A0A0D5CJ47</accession>